<evidence type="ECO:0000313" key="3">
    <source>
        <dbReference type="Proteomes" id="UP000057609"/>
    </source>
</evidence>
<name>A0A0B5BGH7_9BACT</name>
<dbReference type="EMBL" id="CP009788">
    <property type="protein sequence ID" value="AJE03146.1"/>
    <property type="molecule type" value="Genomic_DNA"/>
</dbReference>
<reference evidence="2 3" key="1">
    <citation type="journal article" date="2015" name="Genome Announc.">
        <title>Complete Genome of Geobacter pickeringii G13T, a Metal-Reducing Isolate from Sedimentary Kaolin Deposits.</title>
        <authorList>
            <person name="Badalamenti J.P."/>
            <person name="Bond D.R."/>
        </authorList>
    </citation>
    <scope>NUCLEOTIDE SEQUENCE [LARGE SCALE GENOMIC DNA]</scope>
    <source>
        <strain evidence="2 3">G13</strain>
    </source>
</reference>
<evidence type="ECO:0000259" key="1">
    <source>
        <dbReference type="PROSITE" id="PS51832"/>
    </source>
</evidence>
<dbReference type="KEGG" id="gpi:GPICK_07020"/>
<feature type="domain" description="HD-GYP" evidence="1">
    <location>
        <begin position="1"/>
        <end position="77"/>
    </location>
</feature>
<dbReference type="HOGENOM" id="CLU_2633031_0_0_7"/>
<gene>
    <name evidence="2" type="ORF">GPICK_07020</name>
</gene>
<dbReference type="STRING" id="345632.GPICK_07020"/>
<keyword evidence="3" id="KW-1185">Reference proteome</keyword>
<dbReference type="Proteomes" id="UP000057609">
    <property type="component" value="Chromosome"/>
</dbReference>
<dbReference type="PANTHER" id="PTHR43155">
    <property type="entry name" value="CYCLIC DI-GMP PHOSPHODIESTERASE PA4108-RELATED"/>
    <property type="match status" value="1"/>
</dbReference>
<dbReference type="PROSITE" id="PS51832">
    <property type="entry name" value="HD_GYP"/>
    <property type="match status" value="1"/>
</dbReference>
<dbReference type="Pfam" id="PF13487">
    <property type="entry name" value="HD_5"/>
    <property type="match status" value="1"/>
</dbReference>
<proteinExistence type="predicted"/>
<protein>
    <recommendedName>
        <fullName evidence="1">HD-GYP domain-containing protein</fullName>
    </recommendedName>
</protein>
<dbReference type="Gene3D" id="1.10.3210.10">
    <property type="entry name" value="Hypothetical protein af1432"/>
    <property type="match status" value="1"/>
</dbReference>
<dbReference type="AlphaFoldDB" id="A0A0B5BGH7"/>
<accession>A0A0B5BGH7</accession>
<sequence>MTKRKARDYPVGLKGNDIPRNAQLGAICDVYLALTADRSYQKAVSSSQALKTMQAELKGQFNKELLQRFAAIITGNE</sequence>
<dbReference type="PANTHER" id="PTHR43155:SF2">
    <property type="entry name" value="CYCLIC DI-GMP PHOSPHODIESTERASE PA4108"/>
    <property type="match status" value="1"/>
</dbReference>
<dbReference type="RefSeq" id="WP_039741680.1">
    <property type="nucleotide sequence ID" value="NZ_CP009788.1"/>
</dbReference>
<evidence type="ECO:0000313" key="2">
    <source>
        <dbReference type="EMBL" id="AJE03146.1"/>
    </source>
</evidence>
<organism evidence="2 3">
    <name type="scientific">Geobacter pickeringii</name>
    <dbReference type="NCBI Taxonomy" id="345632"/>
    <lineage>
        <taxon>Bacteria</taxon>
        <taxon>Pseudomonadati</taxon>
        <taxon>Thermodesulfobacteriota</taxon>
        <taxon>Desulfuromonadia</taxon>
        <taxon>Geobacterales</taxon>
        <taxon>Geobacteraceae</taxon>
        <taxon>Geobacter</taxon>
    </lineage>
</organism>
<dbReference type="InterPro" id="IPR037522">
    <property type="entry name" value="HD_GYP_dom"/>
</dbReference>